<dbReference type="InterPro" id="IPR013563">
    <property type="entry name" value="Oligopep_ABC_C"/>
</dbReference>
<keyword evidence="4" id="KW-1003">Cell membrane</keyword>
<evidence type="ECO:0000256" key="2">
    <source>
        <dbReference type="ARBA" id="ARBA00005417"/>
    </source>
</evidence>
<evidence type="ECO:0000256" key="6">
    <source>
        <dbReference type="ARBA" id="ARBA00022741"/>
    </source>
</evidence>
<dbReference type="CDD" id="cd03257">
    <property type="entry name" value="ABC_NikE_OppD_transporters"/>
    <property type="match status" value="1"/>
</dbReference>
<evidence type="ECO:0000256" key="8">
    <source>
        <dbReference type="ARBA" id="ARBA00022967"/>
    </source>
</evidence>
<evidence type="ECO:0000256" key="1">
    <source>
        <dbReference type="ARBA" id="ARBA00004202"/>
    </source>
</evidence>
<comment type="caution">
    <text evidence="11">The sequence shown here is derived from an EMBL/GenBank/DDBJ whole genome shotgun (WGS) entry which is preliminary data.</text>
</comment>
<keyword evidence="7 11" id="KW-0067">ATP-binding</keyword>
<keyword evidence="12" id="KW-1185">Reference proteome</keyword>
<accession>A0ABY2F7R8</accession>
<dbReference type="Pfam" id="PF00005">
    <property type="entry name" value="ABC_tran"/>
    <property type="match status" value="1"/>
</dbReference>
<evidence type="ECO:0000256" key="4">
    <source>
        <dbReference type="ARBA" id="ARBA00022475"/>
    </source>
</evidence>
<feature type="domain" description="ABC transporter" evidence="10">
    <location>
        <begin position="22"/>
        <end position="278"/>
    </location>
</feature>
<dbReference type="NCBIfam" id="TIGR01727">
    <property type="entry name" value="oligo_HPY"/>
    <property type="match status" value="1"/>
</dbReference>
<dbReference type="InterPro" id="IPR003439">
    <property type="entry name" value="ABC_transporter-like_ATP-bd"/>
</dbReference>
<evidence type="ECO:0000313" key="11">
    <source>
        <dbReference type="EMBL" id="TDW84416.1"/>
    </source>
</evidence>
<dbReference type="SMART" id="SM00382">
    <property type="entry name" value="AAA"/>
    <property type="match status" value="1"/>
</dbReference>
<organism evidence="11 12">
    <name type="scientific">Kribbella pratensis</name>
    <dbReference type="NCBI Taxonomy" id="2512112"/>
    <lineage>
        <taxon>Bacteria</taxon>
        <taxon>Bacillati</taxon>
        <taxon>Actinomycetota</taxon>
        <taxon>Actinomycetes</taxon>
        <taxon>Propionibacteriales</taxon>
        <taxon>Kribbellaceae</taxon>
        <taxon>Kribbella</taxon>
    </lineage>
</organism>
<dbReference type="SUPFAM" id="SSF52540">
    <property type="entry name" value="P-loop containing nucleoside triphosphate hydrolases"/>
    <property type="match status" value="1"/>
</dbReference>
<dbReference type="InterPro" id="IPR017871">
    <property type="entry name" value="ABC_transporter-like_CS"/>
</dbReference>
<dbReference type="RefSeq" id="WP_134132546.1">
    <property type="nucleotide sequence ID" value="NZ_SODU01000004.1"/>
</dbReference>
<keyword evidence="3" id="KW-0813">Transport</keyword>
<evidence type="ECO:0000313" key="12">
    <source>
        <dbReference type="Proteomes" id="UP000295060"/>
    </source>
</evidence>
<reference evidence="11 12" key="1">
    <citation type="submission" date="2019-03" db="EMBL/GenBank/DDBJ databases">
        <title>Genomic Encyclopedia of Type Strains, Phase III (KMG-III): the genomes of soil and plant-associated and newly described type strains.</title>
        <authorList>
            <person name="Whitman W."/>
        </authorList>
    </citation>
    <scope>NUCLEOTIDE SEQUENCE [LARGE SCALE GENOMIC DNA]</scope>
    <source>
        <strain evidence="11 12">VKMAc-2574</strain>
    </source>
</reference>
<gene>
    <name evidence="11" type="ORF">EV137_7228</name>
</gene>
<sequence>MTPTSIPTATVPGARTPADAVVSVQNLHVEFKTPLGKVNALNGVNFDVPRGRVLGIVGESGCGKSVTARAILQIVEKAGTISKGRILFRSQPDAVDLTSLDPQGREMRSIRGKEISMIFQEPMTSLNPVYTIGDQIEEAVRLHQTRDKDEARRRAVEVLRRVGMPNPEQVARTYPHQLSGGMRQRAMIAMALSCTPTLLIADEPTTALDVTTEAQILQLMRDLQAESGMSIMFITHSMGVVAQLCDDVVVMYLGRVVERAPVDDLFYNPKHPYTISLLRSIPRIGVGRGQPLESMKGGVPDPYSTVPGCPFHPRCPSAMKGVCDTVVPIEAPVEGGVDGHGVRCHLYPGCTPLDVAVDTVSEREEEE</sequence>
<dbReference type="PROSITE" id="PS00211">
    <property type="entry name" value="ABC_TRANSPORTER_1"/>
    <property type="match status" value="1"/>
</dbReference>
<dbReference type="EMBL" id="SODU01000004">
    <property type="protein sequence ID" value="TDW84416.1"/>
    <property type="molecule type" value="Genomic_DNA"/>
</dbReference>
<protein>
    <submittedName>
        <fullName evidence="11">Peptide/nickel transport system ATP-binding protein</fullName>
    </submittedName>
</protein>
<dbReference type="InterPro" id="IPR027417">
    <property type="entry name" value="P-loop_NTPase"/>
</dbReference>
<dbReference type="InterPro" id="IPR050388">
    <property type="entry name" value="ABC_Ni/Peptide_Import"/>
</dbReference>
<name>A0ABY2F7R8_9ACTN</name>
<keyword evidence="8" id="KW-1278">Translocase</keyword>
<dbReference type="PANTHER" id="PTHR43297:SF14">
    <property type="entry name" value="ATPASE AAA-TYPE CORE DOMAIN-CONTAINING PROTEIN"/>
    <property type="match status" value="1"/>
</dbReference>
<keyword evidence="9" id="KW-0472">Membrane</keyword>
<dbReference type="PANTHER" id="PTHR43297">
    <property type="entry name" value="OLIGOPEPTIDE TRANSPORT ATP-BINDING PROTEIN APPD"/>
    <property type="match status" value="1"/>
</dbReference>
<proteinExistence type="inferred from homology"/>
<evidence type="ECO:0000256" key="5">
    <source>
        <dbReference type="ARBA" id="ARBA00022519"/>
    </source>
</evidence>
<comment type="similarity">
    <text evidence="2">Belongs to the ABC transporter superfamily.</text>
</comment>
<keyword evidence="6" id="KW-0547">Nucleotide-binding</keyword>
<dbReference type="InterPro" id="IPR003593">
    <property type="entry name" value="AAA+_ATPase"/>
</dbReference>
<dbReference type="PROSITE" id="PS50893">
    <property type="entry name" value="ABC_TRANSPORTER_2"/>
    <property type="match status" value="1"/>
</dbReference>
<dbReference type="Pfam" id="PF08352">
    <property type="entry name" value="oligo_HPY"/>
    <property type="match status" value="1"/>
</dbReference>
<keyword evidence="5" id="KW-0997">Cell inner membrane</keyword>
<comment type="subcellular location">
    <subcellularLocation>
        <location evidence="1">Cell membrane</location>
        <topology evidence="1">Peripheral membrane protein</topology>
    </subcellularLocation>
</comment>
<evidence type="ECO:0000256" key="3">
    <source>
        <dbReference type="ARBA" id="ARBA00022448"/>
    </source>
</evidence>
<dbReference type="Gene3D" id="3.40.50.300">
    <property type="entry name" value="P-loop containing nucleotide triphosphate hydrolases"/>
    <property type="match status" value="1"/>
</dbReference>
<evidence type="ECO:0000256" key="9">
    <source>
        <dbReference type="ARBA" id="ARBA00023136"/>
    </source>
</evidence>
<evidence type="ECO:0000256" key="7">
    <source>
        <dbReference type="ARBA" id="ARBA00022840"/>
    </source>
</evidence>
<dbReference type="Proteomes" id="UP000295060">
    <property type="component" value="Unassembled WGS sequence"/>
</dbReference>
<evidence type="ECO:0000259" key="10">
    <source>
        <dbReference type="PROSITE" id="PS50893"/>
    </source>
</evidence>
<dbReference type="GO" id="GO:0005524">
    <property type="term" value="F:ATP binding"/>
    <property type="evidence" value="ECO:0007669"/>
    <property type="project" value="UniProtKB-KW"/>
</dbReference>